<keyword evidence="1" id="KW-0732">Signal</keyword>
<sequence>MPGGRECALCFRARQNGKRGIIVKNKIALAGAGIVLACSSAAFTASAATAAPAGNGTVAAADVDAAAAPPSCVKIKKYTTYNGYRSYSITNKCASTKKVKAIFKRAYDSSCTAIKPNKNHKFVPNVPIADWDKVVKC</sequence>
<proteinExistence type="predicted"/>
<accession>D9WDC3</accession>
<dbReference type="HOGENOM" id="CLU_1864021_0_0_11"/>
<gene>
    <name evidence="2" type="ORF">SSOG_04899</name>
</gene>
<name>D9WDC3_9ACTN</name>
<reference evidence="2 3" key="1">
    <citation type="submission" date="2009-02" db="EMBL/GenBank/DDBJ databases">
        <title>Annotation of Streptomyces hygroscopicus strain ATCC 53653.</title>
        <authorList>
            <consortium name="The Broad Institute Genome Sequencing Platform"/>
            <consortium name="Broad Institute Microbial Sequencing Center"/>
            <person name="Fischbach M."/>
            <person name="Godfrey P."/>
            <person name="Ward D."/>
            <person name="Young S."/>
            <person name="Zeng Q."/>
            <person name="Koehrsen M."/>
            <person name="Alvarado L."/>
            <person name="Berlin A.M."/>
            <person name="Bochicchio J."/>
            <person name="Borenstein D."/>
            <person name="Chapman S.B."/>
            <person name="Chen Z."/>
            <person name="Engels R."/>
            <person name="Freedman E."/>
            <person name="Gellesch M."/>
            <person name="Goldberg J."/>
            <person name="Griggs A."/>
            <person name="Gujja S."/>
            <person name="Heilman E.R."/>
            <person name="Heiman D.I."/>
            <person name="Hepburn T.A."/>
            <person name="Howarth C."/>
            <person name="Jen D."/>
            <person name="Larson L."/>
            <person name="Lewis B."/>
            <person name="Mehta T."/>
            <person name="Park D."/>
            <person name="Pearson M."/>
            <person name="Richards J."/>
            <person name="Roberts A."/>
            <person name="Saif S."/>
            <person name="Shea T.D."/>
            <person name="Shenoy N."/>
            <person name="Sisk P."/>
            <person name="Stolte C."/>
            <person name="Sykes S.N."/>
            <person name="Thomson T."/>
            <person name="Walk T."/>
            <person name="White J."/>
            <person name="Yandava C."/>
            <person name="Straight P."/>
            <person name="Clardy J."/>
            <person name="Hung D."/>
            <person name="Kolter R."/>
            <person name="Mekalanos J."/>
            <person name="Walker S."/>
            <person name="Walsh C.T."/>
            <person name="Wieland-Brown L.C."/>
            <person name="Haas B."/>
            <person name="Nusbaum C."/>
            <person name="Birren B."/>
        </authorList>
    </citation>
    <scope>NUCLEOTIDE SEQUENCE [LARGE SCALE GENOMIC DNA]</scope>
    <source>
        <strain evidence="2 3">ATCC 53653</strain>
    </source>
</reference>
<dbReference type="Proteomes" id="UP000003963">
    <property type="component" value="Unassembled WGS sequence"/>
</dbReference>
<feature type="signal peptide" evidence="1">
    <location>
        <begin position="1"/>
        <end position="47"/>
    </location>
</feature>
<organism evidence="2 3">
    <name type="scientific">Streptomyces himastatinicus ATCC 53653</name>
    <dbReference type="NCBI Taxonomy" id="457427"/>
    <lineage>
        <taxon>Bacteria</taxon>
        <taxon>Bacillati</taxon>
        <taxon>Actinomycetota</taxon>
        <taxon>Actinomycetes</taxon>
        <taxon>Kitasatosporales</taxon>
        <taxon>Streptomycetaceae</taxon>
        <taxon>Streptomyces</taxon>
        <taxon>Streptomyces violaceusniger group</taxon>
    </lineage>
</organism>
<evidence type="ECO:0000313" key="2">
    <source>
        <dbReference type="EMBL" id="EFL25185.1"/>
    </source>
</evidence>
<dbReference type="EMBL" id="GG657754">
    <property type="protein sequence ID" value="EFL25185.1"/>
    <property type="molecule type" value="Genomic_DNA"/>
</dbReference>
<protein>
    <recommendedName>
        <fullName evidence="4">Secreted protein</fullName>
    </recommendedName>
</protein>
<keyword evidence="3" id="KW-1185">Reference proteome</keyword>
<evidence type="ECO:0000256" key="1">
    <source>
        <dbReference type="SAM" id="SignalP"/>
    </source>
</evidence>
<dbReference type="GO" id="GO:0015066">
    <property type="term" value="F:alpha-amylase inhibitor activity"/>
    <property type="evidence" value="ECO:0007669"/>
    <property type="project" value="InterPro"/>
</dbReference>
<dbReference type="STRING" id="457427.SSOG_04899"/>
<evidence type="ECO:0000313" key="3">
    <source>
        <dbReference type="Proteomes" id="UP000003963"/>
    </source>
</evidence>
<evidence type="ECO:0008006" key="4">
    <source>
        <dbReference type="Google" id="ProtNLM"/>
    </source>
</evidence>
<dbReference type="Gene3D" id="2.60.40.20">
    <property type="entry name" value="Alpha-amylase inhibitor"/>
    <property type="match status" value="1"/>
</dbReference>
<dbReference type="AlphaFoldDB" id="D9WDC3"/>
<feature type="chain" id="PRO_5003131164" description="Secreted protein" evidence="1">
    <location>
        <begin position="48"/>
        <end position="137"/>
    </location>
</feature>
<dbReference type="SUPFAM" id="SSF49498">
    <property type="entry name" value="alpha-Amylase inhibitor tendamistat"/>
    <property type="match status" value="1"/>
</dbReference>
<dbReference type="InterPro" id="IPR036379">
    <property type="entry name" value="A-amylase_inhib_sf"/>
</dbReference>